<organism evidence="1 2">
    <name type="scientific">Polyangium mundeleinium</name>
    <dbReference type="NCBI Taxonomy" id="2995306"/>
    <lineage>
        <taxon>Bacteria</taxon>
        <taxon>Pseudomonadati</taxon>
        <taxon>Myxococcota</taxon>
        <taxon>Polyangia</taxon>
        <taxon>Polyangiales</taxon>
        <taxon>Polyangiaceae</taxon>
        <taxon>Polyangium</taxon>
    </lineage>
</organism>
<proteinExistence type="predicted"/>
<dbReference type="EMBL" id="JAQNDO010000001">
    <property type="protein sequence ID" value="MDC0740883.1"/>
    <property type="molecule type" value="Genomic_DNA"/>
</dbReference>
<evidence type="ECO:0008006" key="3">
    <source>
        <dbReference type="Google" id="ProtNLM"/>
    </source>
</evidence>
<accession>A0ABT5EI71</accession>
<reference evidence="1 2" key="1">
    <citation type="submission" date="2022-11" db="EMBL/GenBank/DDBJ databases">
        <title>Minimal conservation of predation-associated metabolite biosynthetic gene clusters underscores biosynthetic potential of Myxococcota including descriptions for ten novel species: Archangium lansinium sp. nov., Myxococcus landrumus sp. nov., Nannocystis bai.</title>
        <authorList>
            <person name="Ahearne A."/>
            <person name="Stevens C."/>
            <person name="Dowd S."/>
        </authorList>
    </citation>
    <scope>NUCLEOTIDE SEQUENCE [LARGE SCALE GENOMIC DNA]</scope>
    <source>
        <strain evidence="1 2">RJM3</strain>
    </source>
</reference>
<protein>
    <recommendedName>
        <fullName evidence="3">Tox-MPTase4 domain-containing protein</fullName>
    </recommendedName>
</protein>
<keyword evidence="2" id="KW-1185">Reference proteome</keyword>
<comment type="caution">
    <text evidence="1">The sequence shown here is derived from an EMBL/GenBank/DDBJ whole genome shotgun (WGS) entry which is preliminary data.</text>
</comment>
<dbReference type="Proteomes" id="UP001221411">
    <property type="component" value="Unassembled WGS sequence"/>
</dbReference>
<sequence>MPVTIVQLQVLIQVEYDSLVVRLGLSPLPLDVYEVDDSGNGGVTAHGTDKRNATPGYTPTRIVLPEQPGDLDAWSAVQPTFPPSTFDRHTDEWPMWRSELWHEMVHQYQHQVLKNWNQADGRQGHAEGWPDAVGDVAASFGITQAELLRVL</sequence>
<evidence type="ECO:0000313" key="1">
    <source>
        <dbReference type="EMBL" id="MDC0740883.1"/>
    </source>
</evidence>
<evidence type="ECO:0000313" key="2">
    <source>
        <dbReference type="Proteomes" id="UP001221411"/>
    </source>
</evidence>
<name>A0ABT5EI71_9BACT</name>
<dbReference type="RefSeq" id="WP_271916089.1">
    <property type="nucleotide sequence ID" value="NZ_JAQNDO010000001.1"/>
</dbReference>
<gene>
    <name evidence="1" type="ORF">POL67_05965</name>
</gene>